<sequence>FLNAAYASQSEGNDNQELVLGTHSETSFFKVFETLLCSSYRPERGAVKCPAGTQIHLLSAFLGPQAALVKAEGPIPEGVVPCQPPVPSPPKTSSPPHCLKAKDVTQVRRHEIFLHHHHFKPLKQLCEGKSNCNISPGQFASNETVCRGIASEIFVSYRCEPSPQLVQFRVICRDTYMEIKCPPSHRSEEVLVVLNAQLVKHAEKNTCPEVAEPDSAVGVCAVRMDVTASVVDLCNRERSCSVMPDAAMLPHGYPEVCARRHLQLSYACVPLSVLEDDRKLAGKHVPRHPKLRHSHQKKNRREHSALLTPHAPNLPVYQQEQLDPGAYHKLSNSEFERSAYSGYAGESVHVKTSTLTDERTGQVPMKLLPDNMSMFPLILGVIVGLAVLVLLILLLIAIGFRTRRQRAAYAQRKALSDPPNTDTTFSDGDKQPKGPCVQQQPVNGAGNYGYLRPGQQGRDSGAGGVASTYMSHALFATEASWPSGLQPPPTGGNYFDEEQPNVIVSPLGRDSGSQGYIQLPISNSQNNGFVYSHQSSTTTMNRSANHILPFAVSHSCTTTDGLGGTRMCSPAVNSSLSTESDRFSGRASSHPSSFQPLFPTSPNCHRTQTCADKQPGQQMWIGYDGPLTNGDASHLLVPPGGGNDKPHARTGSFESLIEPPESFKNQSQPVEPVDSVPPGMPPLTLDAPSALTQSYSWGWQEPGVSYH</sequence>
<keyword evidence="2" id="KW-1133">Transmembrane helix</keyword>
<name>A0A5K3EMJ4_MESCO</name>
<accession>A0A5K3EMJ4</accession>
<evidence type="ECO:0000256" key="1">
    <source>
        <dbReference type="SAM" id="MobiDB-lite"/>
    </source>
</evidence>
<feature type="region of interest" description="Disordered" evidence="1">
    <location>
        <begin position="573"/>
        <end position="601"/>
    </location>
</feature>
<feature type="region of interest" description="Disordered" evidence="1">
    <location>
        <begin position="410"/>
        <end position="463"/>
    </location>
</feature>
<evidence type="ECO:0000256" key="2">
    <source>
        <dbReference type="SAM" id="Phobius"/>
    </source>
</evidence>
<feature type="compositionally biased region" description="Polar residues" evidence="1">
    <location>
        <begin position="586"/>
        <end position="601"/>
    </location>
</feature>
<protein>
    <submittedName>
        <fullName evidence="3">Protein kinase domain-containing protein</fullName>
    </submittedName>
</protein>
<feature type="region of interest" description="Disordered" evidence="1">
    <location>
        <begin position="659"/>
        <end position="687"/>
    </location>
</feature>
<feature type="transmembrane region" description="Helical" evidence="2">
    <location>
        <begin position="374"/>
        <end position="400"/>
    </location>
</feature>
<dbReference type="CDD" id="cd22823">
    <property type="entry name" value="Gal_Rha_Lectin"/>
    <property type="match status" value="1"/>
</dbReference>
<dbReference type="WBParaSite" id="MCU_001712-RA">
    <property type="protein sequence ID" value="MCU_001712-RA"/>
    <property type="gene ID" value="MCU_001712"/>
</dbReference>
<keyword evidence="2" id="KW-0472">Membrane</keyword>
<dbReference type="AlphaFoldDB" id="A0A5K3EMJ4"/>
<reference evidence="3" key="1">
    <citation type="submission" date="2019-11" db="UniProtKB">
        <authorList>
            <consortium name="WormBaseParasite"/>
        </authorList>
    </citation>
    <scope>IDENTIFICATION</scope>
</reference>
<organism evidence="3">
    <name type="scientific">Mesocestoides corti</name>
    <name type="common">Flatworm</name>
    <dbReference type="NCBI Taxonomy" id="53468"/>
    <lineage>
        <taxon>Eukaryota</taxon>
        <taxon>Metazoa</taxon>
        <taxon>Spiralia</taxon>
        <taxon>Lophotrochozoa</taxon>
        <taxon>Platyhelminthes</taxon>
        <taxon>Cestoda</taxon>
        <taxon>Eucestoda</taxon>
        <taxon>Cyclophyllidea</taxon>
        <taxon>Mesocestoididae</taxon>
        <taxon>Mesocestoides</taxon>
    </lineage>
</organism>
<keyword evidence="2" id="KW-0812">Transmembrane</keyword>
<dbReference type="InterPro" id="IPR043159">
    <property type="entry name" value="Lectin_gal-bd_sf"/>
</dbReference>
<dbReference type="Gene3D" id="2.60.120.740">
    <property type="match status" value="2"/>
</dbReference>
<evidence type="ECO:0000313" key="3">
    <source>
        <dbReference type="WBParaSite" id="MCU_001712-RA"/>
    </source>
</evidence>
<proteinExistence type="predicted"/>